<evidence type="ECO:0000313" key="10">
    <source>
        <dbReference type="Proteomes" id="UP000315389"/>
    </source>
</evidence>
<evidence type="ECO:0000256" key="8">
    <source>
        <dbReference type="SAM" id="Phobius"/>
    </source>
</evidence>
<reference evidence="9 10" key="1">
    <citation type="submission" date="2019-06" db="EMBL/GenBank/DDBJ databases">
        <title>Sequencing the genomes of 1000 actinobacteria strains.</title>
        <authorList>
            <person name="Klenk H.-P."/>
        </authorList>
    </citation>
    <scope>NUCLEOTIDE SEQUENCE [LARGE SCALE GENOMIC DNA]</scope>
    <source>
        <strain evidence="9 10">DSM 4813</strain>
    </source>
</reference>
<comment type="caution">
    <text evidence="9">The sequence shown here is derived from an EMBL/GenBank/DDBJ whole genome shotgun (WGS) entry which is preliminary data.</text>
</comment>
<feature type="transmembrane region" description="Helical" evidence="8">
    <location>
        <begin position="37"/>
        <end position="55"/>
    </location>
</feature>
<dbReference type="AlphaFoldDB" id="A0A542ZUL9"/>
<dbReference type="GO" id="GO:0005886">
    <property type="term" value="C:plasma membrane"/>
    <property type="evidence" value="ECO:0007669"/>
    <property type="project" value="UniProtKB-SubCell"/>
</dbReference>
<dbReference type="InterPro" id="IPR038770">
    <property type="entry name" value="Na+/solute_symporter_sf"/>
</dbReference>
<dbReference type="Gene3D" id="1.20.1530.20">
    <property type="match status" value="1"/>
</dbReference>
<feature type="transmembrane region" description="Helical" evidence="8">
    <location>
        <begin position="165"/>
        <end position="184"/>
    </location>
</feature>
<evidence type="ECO:0000256" key="5">
    <source>
        <dbReference type="ARBA" id="ARBA00022692"/>
    </source>
</evidence>
<comment type="subcellular location">
    <subcellularLocation>
        <location evidence="1">Cell membrane</location>
        <topology evidence="1">Multi-pass membrane protein</topology>
    </subcellularLocation>
</comment>
<keyword evidence="4" id="KW-1003">Cell membrane</keyword>
<feature type="transmembrane region" description="Helical" evidence="8">
    <location>
        <begin position="12"/>
        <end position="31"/>
    </location>
</feature>
<dbReference type="GO" id="GO:0015297">
    <property type="term" value="F:antiporter activity"/>
    <property type="evidence" value="ECO:0007669"/>
    <property type="project" value="InterPro"/>
</dbReference>
<evidence type="ECO:0000256" key="4">
    <source>
        <dbReference type="ARBA" id="ARBA00022475"/>
    </source>
</evidence>
<gene>
    <name evidence="9" type="ORF">FB461_0495</name>
</gene>
<keyword evidence="3" id="KW-0813">Transport</keyword>
<feature type="transmembrane region" description="Helical" evidence="8">
    <location>
        <begin position="230"/>
        <end position="252"/>
    </location>
</feature>
<comment type="similarity">
    <text evidence="2">Belongs to the arsenical resistance-3 (ACR3) (TC 2.A.59) family.</text>
</comment>
<keyword evidence="7 8" id="KW-0472">Membrane</keyword>
<dbReference type="GO" id="GO:0015104">
    <property type="term" value="F:antimonite transmembrane transporter activity"/>
    <property type="evidence" value="ECO:0007669"/>
    <property type="project" value="TreeGrafter"/>
</dbReference>
<dbReference type="RefSeq" id="WP_246045967.1">
    <property type="nucleotide sequence ID" value="NZ_BAAASV010000003.1"/>
</dbReference>
<dbReference type="InterPro" id="IPR004706">
    <property type="entry name" value="Arsenical-R_Acr3"/>
</dbReference>
<feature type="transmembrane region" description="Helical" evidence="8">
    <location>
        <begin position="67"/>
        <end position="89"/>
    </location>
</feature>
<name>A0A542ZUL9_RARFA</name>
<keyword evidence="6 8" id="KW-1133">Transmembrane helix</keyword>
<keyword evidence="5 8" id="KW-0812">Transmembrane</keyword>
<feature type="transmembrane region" description="Helical" evidence="8">
    <location>
        <begin position="126"/>
        <end position="145"/>
    </location>
</feature>
<evidence type="ECO:0000256" key="2">
    <source>
        <dbReference type="ARBA" id="ARBA00010110"/>
    </source>
</evidence>
<feature type="transmembrane region" description="Helical" evidence="8">
    <location>
        <begin position="196"/>
        <end position="218"/>
    </location>
</feature>
<dbReference type="GO" id="GO:0015105">
    <property type="term" value="F:arsenite transmembrane transporter activity"/>
    <property type="evidence" value="ECO:0007669"/>
    <property type="project" value="TreeGrafter"/>
</dbReference>
<evidence type="ECO:0000256" key="1">
    <source>
        <dbReference type="ARBA" id="ARBA00004651"/>
    </source>
</evidence>
<keyword evidence="10" id="KW-1185">Reference proteome</keyword>
<organism evidence="9 10">
    <name type="scientific">Rarobacter faecitabidus</name>
    <dbReference type="NCBI Taxonomy" id="13243"/>
    <lineage>
        <taxon>Bacteria</taxon>
        <taxon>Bacillati</taxon>
        <taxon>Actinomycetota</taxon>
        <taxon>Actinomycetes</taxon>
        <taxon>Micrococcales</taxon>
        <taxon>Rarobacteraceae</taxon>
        <taxon>Rarobacter</taxon>
    </lineage>
</organism>
<evidence type="ECO:0000256" key="3">
    <source>
        <dbReference type="ARBA" id="ARBA00022448"/>
    </source>
</evidence>
<protein>
    <submittedName>
        <fullName evidence="9">ACR3 family arsenite efflux pump ArsB</fullName>
    </submittedName>
</protein>
<dbReference type="InterPro" id="IPR002657">
    <property type="entry name" value="BilAc:Na_symport/Acr3"/>
</dbReference>
<evidence type="ECO:0000313" key="9">
    <source>
        <dbReference type="EMBL" id="TQL64011.1"/>
    </source>
</evidence>
<evidence type="ECO:0000256" key="6">
    <source>
        <dbReference type="ARBA" id="ARBA00022989"/>
    </source>
</evidence>
<dbReference type="PANTHER" id="PTHR43057:SF1">
    <property type="entry name" value="ARSENICAL-RESISTANCE PROTEIN 3"/>
    <property type="match status" value="1"/>
</dbReference>
<dbReference type="Proteomes" id="UP000315389">
    <property type="component" value="Unassembled WGS sequence"/>
</dbReference>
<dbReference type="EMBL" id="VFOS01000001">
    <property type="protein sequence ID" value="TQL64011.1"/>
    <property type="molecule type" value="Genomic_DNA"/>
</dbReference>
<evidence type="ECO:0000256" key="7">
    <source>
        <dbReference type="ARBA" id="ARBA00023136"/>
    </source>
</evidence>
<dbReference type="PANTHER" id="PTHR43057">
    <property type="entry name" value="ARSENITE EFFLUX TRANSPORTER"/>
    <property type="match status" value="1"/>
</dbReference>
<accession>A0A542ZUL9</accession>
<dbReference type="Pfam" id="PF01758">
    <property type="entry name" value="SBF"/>
    <property type="match status" value="1"/>
</dbReference>
<sequence>MTTFLERHQIALYLAAIAVGGLVGFLVPRAADGLELAINPSLIALLYATFLGVPFNRLRAAFADRRFLLTLLVLNFAIAPAVVFALSRFVAHDEALLIGLLLVLLAPCVDYVIVFTRLAGGDWARLLAAAPSLMLVQLLLLPVYLLAFAGSRAVTGIDWQPFAEAFVLLIVLPLGLSIATQWLATSKAWARRIMGGMEALMIPLMVVTLFTVVASQFGSVADRIGDLVPLIPIYAAFAALMPVLGFAAARVARQERAPAIALAMSGTTRNSLVVLPLALALPPALGLAPLAVVTQTLVELIAMVALVRIFTRGGRSLAAKPS</sequence>
<proteinExistence type="inferred from homology"/>
<feature type="transmembrane region" description="Helical" evidence="8">
    <location>
        <begin position="95"/>
        <end position="114"/>
    </location>
</feature>